<evidence type="ECO:0000256" key="1">
    <source>
        <dbReference type="SAM" id="MobiDB-lite"/>
    </source>
</evidence>
<keyword evidence="2" id="KW-0472">Membrane</keyword>
<keyword evidence="4" id="KW-1185">Reference proteome</keyword>
<dbReference type="OrthoDB" id="1928179at2759"/>
<evidence type="ECO:0000256" key="2">
    <source>
        <dbReference type="SAM" id="Phobius"/>
    </source>
</evidence>
<feature type="region of interest" description="Disordered" evidence="1">
    <location>
        <begin position="95"/>
        <end position="115"/>
    </location>
</feature>
<reference evidence="3 4" key="1">
    <citation type="journal article" date="2018" name="Nat. Genet.">
        <title>The Rosa genome provides new insights in the design of modern roses.</title>
        <authorList>
            <person name="Bendahmane M."/>
        </authorList>
    </citation>
    <scope>NUCLEOTIDE SEQUENCE [LARGE SCALE GENOMIC DNA]</scope>
    <source>
        <strain evidence="4">cv. Old Blush</strain>
    </source>
</reference>
<name>A0A2P6RJS1_ROSCH</name>
<dbReference type="PANTHER" id="PTHR33700:SF26">
    <property type="entry name" value="METHYLTRANSFERASE"/>
    <property type="match status" value="1"/>
</dbReference>
<dbReference type="EMBL" id="PDCK01000040">
    <property type="protein sequence ID" value="PRQ46674.1"/>
    <property type="molecule type" value="Genomic_DNA"/>
</dbReference>
<organism evidence="3 4">
    <name type="scientific">Rosa chinensis</name>
    <name type="common">China rose</name>
    <dbReference type="NCBI Taxonomy" id="74649"/>
    <lineage>
        <taxon>Eukaryota</taxon>
        <taxon>Viridiplantae</taxon>
        <taxon>Streptophyta</taxon>
        <taxon>Embryophyta</taxon>
        <taxon>Tracheophyta</taxon>
        <taxon>Spermatophyta</taxon>
        <taxon>Magnoliopsida</taxon>
        <taxon>eudicotyledons</taxon>
        <taxon>Gunneridae</taxon>
        <taxon>Pentapetalae</taxon>
        <taxon>rosids</taxon>
        <taxon>fabids</taxon>
        <taxon>Rosales</taxon>
        <taxon>Rosaceae</taxon>
        <taxon>Rosoideae</taxon>
        <taxon>Rosoideae incertae sedis</taxon>
        <taxon>Rosa</taxon>
    </lineage>
</organism>
<dbReference type="Gramene" id="PRQ46674">
    <property type="protein sequence ID" value="PRQ46674"/>
    <property type="gene ID" value="RchiOBHm_Chr2g0091571"/>
</dbReference>
<dbReference type="AlphaFoldDB" id="A0A2P6RJS1"/>
<feature type="transmembrane region" description="Helical" evidence="2">
    <location>
        <begin position="17"/>
        <end position="35"/>
    </location>
</feature>
<dbReference type="OMA" id="HGFNDEN"/>
<accession>A0A2P6RJS1</accession>
<dbReference type="PANTHER" id="PTHR33700">
    <property type="entry name" value="MYB-LIKE PROTEIN X"/>
    <property type="match status" value="1"/>
</dbReference>
<evidence type="ECO:0000313" key="4">
    <source>
        <dbReference type="Proteomes" id="UP000238479"/>
    </source>
</evidence>
<gene>
    <name evidence="3" type="ORF">RchiOBHm_Chr2g0091571</name>
</gene>
<dbReference type="Proteomes" id="UP000238479">
    <property type="component" value="Chromosome 2"/>
</dbReference>
<evidence type="ECO:0000313" key="3">
    <source>
        <dbReference type="EMBL" id="PRQ46674.1"/>
    </source>
</evidence>
<feature type="region of interest" description="Disordered" evidence="1">
    <location>
        <begin position="142"/>
        <end position="346"/>
    </location>
</feature>
<proteinExistence type="predicted"/>
<comment type="caution">
    <text evidence="3">The sequence shown here is derived from an EMBL/GenBank/DDBJ whole genome shotgun (WGS) entry which is preliminary data.</text>
</comment>
<feature type="compositionally biased region" description="Polar residues" evidence="1">
    <location>
        <begin position="306"/>
        <end position="346"/>
    </location>
</feature>
<sequence length="346" mass="37675">MNSQSNGRSQRPKGKRVKLAIQIVSVLAVCLWLLYQAKQSRDKDYSGSVQNEVIEKHGSGILGRKANAGGSILVGESLNDEDRGGGVDVLDGNVEEKHKVNDDGDLGRPEGKESEKKVELIYKELNNTDDNSDIELKANSEAVGLDENSLQEGNSQVGYEDKQVTMSDQDGEKDAKNTSHHEVGEDEEQISHVNRDEQGHERDTQKESETKDLSSDNEFLVQPTERKNDSLQDHNSMVNGVRGFDDENGVPVDGNDIIESRATESSGDGEISSHEEMYSTSNSESTQSEEVVVRGDNADFEARSKISVQDSGSKAETNSEASVQVDTSRINNVTGTIQGGTSVSDL</sequence>
<feature type="compositionally biased region" description="Polar residues" evidence="1">
    <location>
        <begin position="148"/>
        <end position="157"/>
    </location>
</feature>
<feature type="compositionally biased region" description="Low complexity" evidence="1">
    <location>
        <begin position="279"/>
        <end position="290"/>
    </location>
</feature>
<feature type="compositionally biased region" description="Basic and acidic residues" evidence="1">
    <location>
        <begin position="170"/>
        <end position="214"/>
    </location>
</feature>
<keyword evidence="2" id="KW-0812">Transmembrane</keyword>
<keyword evidence="2" id="KW-1133">Transmembrane helix</keyword>
<protein>
    <submittedName>
        <fullName evidence="3">Uncharacterized protein</fullName>
    </submittedName>
</protein>
<feature type="compositionally biased region" description="Basic and acidic residues" evidence="1">
    <location>
        <begin position="291"/>
        <end position="304"/>
    </location>
</feature>